<name>A0A3G4ZX13_9VIRU</name>
<organism evidence="2">
    <name type="scientific">Faunusvirus sp</name>
    <dbReference type="NCBI Taxonomy" id="2487766"/>
    <lineage>
        <taxon>Viruses</taxon>
        <taxon>Varidnaviria</taxon>
        <taxon>Bamfordvirae</taxon>
        <taxon>Nucleocytoviricota</taxon>
        <taxon>Megaviricetes</taxon>
        <taxon>Imitervirales</taxon>
        <taxon>Mimiviridae</taxon>
    </lineage>
</organism>
<protein>
    <submittedName>
        <fullName evidence="2">Uncharacterized protein</fullName>
    </submittedName>
</protein>
<gene>
    <name evidence="2" type="ORF">Faunusvirus14_13</name>
</gene>
<keyword evidence="1" id="KW-0812">Transmembrane</keyword>
<feature type="transmembrane region" description="Helical" evidence="1">
    <location>
        <begin position="143"/>
        <end position="160"/>
    </location>
</feature>
<dbReference type="EMBL" id="MK072145">
    <property type="protein sequence ID" value="AYV79446.1"/>
    <property type="molecule type" value="Genomic_DNA"/>
</dbReference>
<evidence type="ECO:0000256" key="1">
    <source>
        <dbReference type="SAM" id="Phobius"/>
    </source>
</evidence>
<feature type="transmembrane region" description="Helical" evidence="1">
    <location>
        <begin position="69"/>
        <end position="91"/>
    </location>
</feature>
<feature type="transmembrane region" description="Helical" evidence="1">
    <location>
        <begin position="111"/>
        <end position="131"/>
    </location>
</feature>
<keyword evidence="1" id="KW-1133">Transmembrane helix</keyword>
<reference evidence="2" key="1">
    <citation type="submission" date="2018-10" db="EMBL/GenBank/DDBJ databases">
        <title>Hidden diversity of soil giant viruses.</title>
        <authorList>
            <person name="Schulz F."/>
            <person name="Alteio L."/>
            <person name="Goudeau D."/>
            <person name="Ryan E.M."/>
            <person name="Malmstrom R.R."/>
            <person name="Blanchard J."/>
            <person name="Woyke T."/>
        </authorList>
    </citation>
    <scope>NUCLEOTIDE SEQUENCE</scope>
    <source>
        <strain evidence="2">FNV1</strain>
    </source>
</reference>
<proteinExistence type="predicted"/>
<sequence>MSEADVCNMTAISMSLVINVPDSSSQTVTDSNVVDPNVVESIPTKFSLRKSFGVDAERTDTKNIPKSHIVIGIIIASVIATLITTNCVVLAKTYNITHQTNTTFHTAKQIWETVVVNTFYEVIDVCMIFVILREHYTVPIKHYTLPLTTFGMFKIIWALVDNSYNLTAPRLYISCDVTLLWYILVANTVYCSVEAYYWSA</sequence>
<feature type="transmembrane region" description="Helical" evidence="1">
    <location>
        <begin position="180"/>
        <end position="198"/>
    </location>
</feature>
<evidence type="ECO:0000313" key="2">
    <source>
        <dbReference type="EMBL" id="AYV79446.1"/>
    </source>
</evidence>
<keyword evidence="1" id="KW-0472">Membrane</keyword>
<accession>A0A3G4ZX13</accession>